<keyword evidence="8" id="KW-0472">Membrane</keyword>
<evidence type="ECO:0000256" key="7">
    <source>
        <dbReference type="ARBA" id="ARBA00023049"/>
    </source>
</evidence>
<evidence type="ECO:0000313" key="11">
    <source>
        <dbReference type="EMBL" id="MBF6026088.1"/>
    </source>
</evidence>
<evidence type="ECO:0000256" key="5">
    <source>
        <dbReference type="ARBA" id="ARBA00022801"/>
    </source>
</evidence>
<organism evidence="11 12">
    <name type="scientific">Lysobacter niastensis</name>
    <dbReference type="NCBI Taxonomy" id="380629"/>
    <lineage>
        <taxon>Bacteria</taxon>
        <taxon>Pseudomonadati</taxon>
        <taxon>Pseudomonadota</taxon>
        <taxon>Gammaproteobacteria</taxon>
        <taxon>Lysobacterales</taxon>
        <taxon>Lysobacteraceae</taxon>
        <taxon>Lysobacter</taxon>
    </lineage>
</organism>
<keyword evidence="5" id="KW-0378">Hydrolase</keyword>
<dbReference type="InterPro" id="IPR050570">
    <property type="entry name" value="Cell_wall_metabolism_enzyme"/>
</dbReference>
<dbReference type="Pfam" id="PF01551">
    <property type="entry name" value="Peptidase_M23"/>
    <property type="match status" value="1"/>
</dbReference>
<feature type="transmembrane region" description="Helical" evidence="8">
    <location>
        <begin position="48"/>
        <end position="68"/>
    </location>
</feature>
<proteinExistence type="predicted"/>
<dbReference type="RefSeq" id="WP_194932682.1">
    <property type="nucleotide sequence ID" value="NZ_JADLZT010000013.1"/>
</dbReference>
<evidence type="ECO:0000256" key="6">
    <source>
        <dbReference type="ARBA" id="ARBA00022833"/>
    </source>
</evidence>
<keyword evidence="7" id="KW-0482">Metalloprotease</keyword>
<keyword evidence="3" id="KW-0645">Protease</keyword>
<comment type="caution">
    <text evidence="11">The sequence shown here is derived from an EMBL/GenBank/DDBJ whole genome shotgun (WGS) entry which is preliminary data.</text>
</comment>
<evidence type="ECO:0000256" key="2">
    <source>
        <dbReference type="ARBA" id="ARBA00004196"/>
    </source>
</evidence>
<dbReference type="PANTHER" id="PTHR21666:SF288">
    <property type="entry name" value="CELL DIVISION PROTEIN YTFB"/>
    <property type="match status" value="1"/>
</dbReference>
<feature type="domain" description="Csd3-like second N-terminal" evidence="10">
    <location>
        <begin position="197"/>
        <end position="316"/>
    </location>
</feature>
<dbReference type="Pfam" id="PF19425">
    <property type="entry name" value="Csd3_N2"/>
    <property type="match status" value="1"/>
</dbReference>
<reference evidence="11 12" key="1">
    <citation type="submission" date="2020-11" db="EMBL/GenBank/DDBJ databases">
        <title>Draft Genome Sequence and Secondary Metabolite Biosynthetic Potential of the Lysobacter niastensis Type strain DSM 18481.</title>
        <authorList>
            <person name="Turrini P."/>
            <person name="Artuso I."/>
            <person name="Tescari M."/>
            <person name="Lugli G.A."/>
            <person name="Frangipani E."/>
            <person name="Ventura M."/>
            <person name="Visca P."/>
        </authorList>
    </citation>
    <scope>NUCLEOTIDE SEQUENCE [LARGE SCALE GENOMIC DNA]</scope>
    <source>
        <strain evidence="11 12">DSM 18481</strain>
    </source>
</reference>
<dbReference type="InterPro" id="IPR045834">
    <property type="entry name" value="Csd3_N2"/>
</dbReference>
<dbReference type="EMBL" id="JADLZT010000013">
    <property type="protein sequence ID" value="MBF6026088.1"/>
    <property type="molecule type" value="Genomic_DNA"/>
</dbReference>
<dbReference type="PANTHER" id="PTHR21666">
    <property type="entry name" value="PEPTIDASE-RELATED"/>
    <property type="match status" value="1"/>
</dbReference>
<evidence type="ECO:0000313" key="12">
    <source>
        <dbReference type="Proteomes" id="UP001429984"/>
    </source>
</evidence>
<evidence type="ECO:0000256" key="4">
    <source>
        <dbReference type="ARBA" id="ARBA00022723"/>
    </source>
</evidence>
<keyword evidence="8" id="KW-1133">Transmembrane helix</keyword>
<evidence type="ECO:0000256" key="1">
    <source>
        <dbReference type="ARBA" id="ARBA00001947"/>
    </source>
</evidence>
<feature type="domain" description="M23ase beta-sheet core" evidence="9">
    <location>
        <begin position="328"/>
        <end position="424"/>
    </location>
</feature>
<evidence type="ECO:0000256" key="8">
    <source>
        <dbReference type="SAM" id="Phobius"/>
    </source>
</evidence>
<dbReference type="Gene3D" id="2.70.70.10">
    <property type="entry name" value="Glucose Permease (Domain IIA)"/>
    <property type="match status" value="1"/>
</dbReference>
<dbReference type="SUPFAM" id="SSF51261">
    <property type="entry name" value="Duplicated hybrid motif"/>
    <property type="match status" value="1"/>
</dbReference>
<name>A0ABS0BCU6_9GAMM</name>
<keyword evidence="8" id="KW-0812">Transmembrane</keyword>
<gene>
    <name evidence="11" type="ORF">IU514_18820</name>
</gene>
<protein>
    <submittedName>
        <fullName evidence="11">Peptidoglycan DD-metalloendopeptidase family protein</fullName>
    </submittedName>
</protein>
<evidence type="ECO:0000259" key="9">
    <source>
        <dbReference type="Pfam" id="PF01551"/>
    </source>
</evidence>
<dbReference type="Proteomes" id="UP001429984">
    <property type="component" value="Unassembled WGS sequence"/>
</dbReference>
<evidence type="ECO:0000256" key="3">
    <source>
        <dbReference type="ARBA" id="ARBA00022670"/>
    </source>
</evidence>
<keyword evidence="4" id="KW-0479">Metal-binding</keyword>
<accession>A0ABS0BCU6</accession>
<evidence type="ECO:0000259" key="10">
    <source>
        <dbReference type="Pfam" id="PF19425"/>
    </source>
</evidence>
<comment type="subcellular location">
    <subcellularLocation>
        <location evidence="2">Cell envelope</location>
    </subcellularLocation>
</comment>
<comment type="cofactor">
    <cofactor evidence="1">
        <name>Zn(2+)</name>
        <dbReference type="ChEBI" id="CHEBI:29105"/>
    </cofactor>
</comment>
<dbReference type="CDD" id="cd12797">
    <property type="entry name" value="M23_peptidase"/>
    <property type="match status" value="1"/>
</dbReference>
<keyword evidence="12" id="KW-1185">Reference proteome</keyword>
<sequence>MTRPEQVSGPAQARRERLNALREAALHRPVLARHLSDGFNGRWSRRQWVQASLFATIGMLVVAIVPGFETPLLHKPASLATRHSMALTLPPLPLARLKGATGDSWQVVRVNRGQTLGSLFEQFDIPASTMHEILDHPGAKASLTRLKPGTELAFDLPVDGQLRTFRYDRDDSHRIELSLNGEQITEKVIVRPTDTRTVVISGEVGSSLFRSARKLGLSGSNINTLTDDIFKYDIDFNEDVGAKDRFSVVVEQTWREGELIKTGPVLAATFTTGGKLHTGFRFERNGKAEYFTGDGRPLKKSFIRMPIPYARLTSSFGTRRHPVLGRVRMHKGVDYGASTGTPIMAAGDARVASVGWQGGYGRAVVLDHGRGYTTLYGHMSRFGKIRQGQRIPQGTVIGYVGSTGLATGPHLHYEFRVNGVHRNPLSITMPPPEPLSGAALAQFRSQTSVALARIQEVENIIYADASPAPAKLPAKQDGEKPGKQKA</sequence>
<dbReference type="InterPro" id="IPR011055">
    <property type="entry name" value="Dup_hybrid_motif"/>
</dbReference>
<dbReference type="InterPro" id="IPR016047">
    <property type="entry name" value="M23ase_b-sheet_dom"/>
</dbReference>
<dbReference type="Gene3D" id="3.10.450.350">
    <property type="match status" value="2"/>
</dbReference>
<keyword evidence="6" id="KW-0862">Zinc</keyword>